<dbReference type="GO" id="GO:0016846">
    <property type="term" value="F:carbon-sulfur lyase activity"/>
    <property type="evidence" value="ECO:0007669"/>
    <property type="project" value="InterPro"/>
</dbReference>
<dbReference type="InterPro" id="IPR006913">
    <property type="entry name" value="CENP-V/GFA"/>
</dbReference>
<evidence type="ECO:0000313" key="8">
    <source>
        <dbReference type="Proteomes" id="UP000004217"/>
    </source>
</evidence>
<comment type="similarity">
    <text evidence="1">Belongs to the Gfa family.</text>
</comment>
<dbReference type="AlphaFoldDB" id="G2G3W4"/>
<evidence type="ECO:0000256" key="1">
    <source>
        <dbReference type="ARBA" id="ARBA00005495"/>
    </source>
</evidence>
<dbReference type="GO" id="GO:0046872">
    <property type="term" value="F:metal ion binding"/>
    <property type="evidence" value="ECO:0007669"/>
    <property type="project" value="UniProtKB-KW"/>
</dbReference>
<keyword evidence="3" id="KW-0862">Zinc</keyword>
<keyword evidence="8" id="KW-1185">Reference proteome</keyword>
<gene>
    <name evidence="7" type="ORF">SZN_00825</name>
</gene>
<dbReference type="OrthoDB" id="9786619at2"/>
<organism evidence="7 8">
    <name type="scientific">Streptomyces zinciresistens K42</name>
    <dbReference type="NCBI Taxonomy" id="700597"/>
    <lineage>
        <taxon>Bacteria</taxon>
        <taxon>Bacillati</taxon>
        <taxon>Actinomycetota</taxon>
        <taxon>Actinomycetes</taxon>
        <taxon>Kitasatosporales</taxon>
        <taxon>Streptomycetaceae</taxon>
        <taxon>Streptomyces</taxon>
    </lineage>
</organism>
<comment type="caution">
    <text evidence="7">The sequence shown here is derived from an EMBL/GenBank/DDBJ whole genome shotgun (WGS) entry which is preliminary data.</text>
</comment>
<feature type="domain" description="CENP-V/GFA" evidence="6">
    <location>
        <begin position="41"/>
        <end position="156"/>
    </location>
</feature>
<evidence type="ECO:0000259" key="6">
    <source>
        <dbReference type="PROSITE" id="PS51891"/>
    </source>
</evidence>
<feature type="compositionally biased region" description="Pro residues" evidence="5">
    <location>
        <begin position="1"/>
        <end position="13"/>
    </location>
</feature>
<name>G2G3W4_9ACTN</name>
<evidence type="ECO:0000256" key="2">
    <source>
        <dbReference type="ARBA" id="ARBA00022723"/>
    </source>
</evidence>
<dbReference type="RefSeq" id="WP_007490617.1">
    <property type="nucleotide sequence ID" value="NZ_AGBF01000001.1"/>
</dbReference>
<dbReference type="Gene3D" id="3.90.1590.10">
    <property type="entry name" value="glutathione-dependent formaldehyde- activating enzyme (gfa)"/>
    <property type="match status" value="1"/>
</dbReference>
<evidence type="ECO:0000256" key="4">
    <source>
        <dbReference type="ARBA" id="ARBA00023239"/>
    </source>
</evidence>
<proteinExistence type="inferred from homology"/>
<keyword evidence="4" id="KW-0456">Lyase</keyword>
<dbReference type="InterPro" id="IPR011057">
    <property type="entry name" value="Mss4-like_sf"/>
</dbReference>
<reference evidence="7 8" key="1">
    <citation type="submission" date="2011-08" db="EMBL/GenBank/DDBJ databases">
        <authorList>
            <person name="Lin Y."/>
            <person name="Hao X."/>
            <person name="Johnstone L."/>
            <person name="Miller S.J."/>
            <person name="Wei G."/>
            <person name="Rensing C."/>
        </authorList>
    </citation>
    <scope>NUCLEOTIDE SEQUENCE [LARGE SCALE GENOMIC DNA]</scope>
    <source>
        <strain evidence="7 8">K42</strain>
    </source>
</reference>
<dbReference type="PANTHER" id="PTHR33337:SF40">
    <property type="entry name" value="CENP-V_GFA DOMAIN-CONTAINING PROTEIN-RELATED"/>
    <property type="match status" value="1"/>
</dbReference>
<dbReference type="PROSITE" id="PS51891">
    <property type="entry name" value="CENP_V_GFA"/>
    <property type="match status" value="1"/>
</dbReference>
<evidence type="ECO:0000256" key="3">
    <source>
        <dbReference type="ARBA" id="ARBA00022833"/>
    </source>
</evidence>
<dbReference type="EMBL" id="AGBF01000001">
    <property type="protein sequence ID" value="EGX61860.1"/>
    <property type="molecule type" value="Genomic_DNA"/>
</dbReference>
<sequence length="174" mass="18400">MSTAPHPPGPDHPTGPADSGDRSDSDAASAASATEPTSKVRTGRCECGHTRYEVTGDPDDPHLCSCRHETRISGGPAVLWVGFRRDSLKWVGPGGEPTWYPSWPTLHRGFCPRCGSQLVSVADGSDMVMVTGFSLDDRSGTDPVGHSHSKEAVPWMAIALAPDPRAPQPDTTSA</sequence>
<protein>
    <submittedName>
        <fullName evidence="7">Glutathione-dependent formaldehyde-activating GFA</fullName>
    </submittedName>
</protein>
<feature type="region of interest" description="Disordered" evidence="5">
    <location>
        <begin position="1"/>
        <end position="45"/>
    </location>
</feature>
<dbReference type="SUPFAM" id="SSF51316">
    <property type="entry name" value="Mss4-like"/>
    <property type="match status" value="1"/>
</dbReference>
<dbReference type="Pfam" id="PF04828">
    <property type="entry name" value="GFA"/>
    <property type="match status" value="1"/>
</dbReference>
<dbReference type="PATRIC" id="fig|700597.3.peg.157"/>
<dbReference type="PANTHER" id="PTHR33337">
    <property type="entry name" value="GFA DOMAIN-CONTAINING PROTEIN"/>
    <property type="match status" value="1"/>
</dbReference>
<keyword evidence="2" id="KW-0479">Metal-binding</keyword>
<evidence type="ECO:0000313" key="7">
    <source>
        <dbReference type="EMBL" id="EGX61860.1"/>
    </source>
</evidence>
<evidence type="ECO:0000256" key="5">
    <source>
        <dbReference type="SAM" id="MobiDB-lite"/>
    </source>
</evidence>
<accession>G2G3W4</accession>
<dbReference type="Proteomes" id="UP000004217">
    <property type="component" value="Unassembled WGS sequence"/>
</dbReference>